<feature type="transmembrane region" description="Helical" evidence="6">
    <location>
        <begin position="77"/>
        <end position="100"/>
    </location>
</feature>
<dbReference type="PANTHER" id="PTHR43373">
    <property type="entry name" value="NA(+)/H(+) ANTIPORTER SUBUNIT"/>
    <property type="match status" value="1"/>
</dbReference>
<dbReference type="Proteomes" id="UP001596244">
    <property type="component" value="Unassembled WGS sequence"/>
</dbReference>
<feature type="transmembrane region" description="Helical" evidence="6">
    <location>
        <begin position="131"/>
        <end position="152"/>
    </location>
</feature>
<dbReference type="Pfam" id="PF00361">
    <property type="entry name" value="Proton_antipo_M"/>
    <property type="match status" value="1"/>
</dbReference>
<feature type="non-terminal residue" evidence="9">
    <location>
        <position position="258"/>
    </location>
</feature>
<dbReference type="PANTHER" id="PTHR43373:SF1">
    <property type="entry name" value="NA(+)_H(+) ANTIPORTER SUBUNIT A"/>
    <property type="match status" value="1"/>
</dbReference>
<dbReference type="RefSeq" id="WP_377001466.1">
    <property type="nucleotide sequence ID" value="NZ_JBHSQE010000007.1"/>
</dbReference>
<evidence type="ECO:0000259" key="8">
    <source>
        <dbReference type="Pfam" id="PF00662"/>
    </source>
</evidence>
<evidence type="ECO:0000256" key="1">
    <source>
        <dbReference type="ARBA" id="ARBA00004127"/>
    </source>
</evidence>
<reference evidence="10" key="1">
    <citation type="journal article" date="2019" name="Int. J. Syst. Evol. Microbiol.">
        <title>The Global Catalogue of Microorganisms (GCM) 10K type strain sequencing project: providing services to taxonomists for standard genome sequencing and annotation.</title>
        <authorList>
            <consortium name="The Broad Institute Genomics Platform"/>
            <consortium name="The Broad Institute Genome Sequencing Center for Infectious Disease"/>
            <person name="Wu L."/>
            <person name="Ma J."/>
        </authorList>
    </citation>
    <scope>NUCLEOTIDE SEQUENCE [LARGE SCALE GENOMIC DNA]</scope>
    <source>
        <strain evidence="10">CCUG 51943</strain>
    </source>
</reference>
<evidence type="ECO:0000313" key="10">
    <source>
        <dbReference type="Proteomes" id="UP001596244"/>
    </source>
</evidence>
<keyword evidence="4 6" id="KW-0472">Membrane</keyword>
<dbReference type="Pfam" id="PF00662">
    <property type="entry name" value="Proton_antipo_N"/>
    <property type="match status" value="1"/>
</dbReference>
<evidence type="ECO:0000256" key="6">
    <source>
        <dbReference type="SAM" id="Phobius"/>
    </source>
</evidence>
<dbReference type="InterPro" id="IPR001516">
    <property type="entry name" value="Proton_antipo_N"/>
</dbReference>
<evidence type="ECO:0000256" key="3">
    <source>
        <dbReference type="ARBA" id="ARBA00022989"/>
    </source>
</evidence>
<name>A0ABW1QE01_9CORY</name>
<evidence type="ECO:0000259" key="7">
    <source>
        <dbReference type="Pfam" id="PF00361"/>
    </source>
</evidence>
<feature type="transmembrane region" description="Helical" evidence="6">
    <location>
        <begin position="106"/>
        <end position="124"/>
    </location>
</feature>
<keyword evidence="2 5" id="KW-0812">Transmembrane</keyword>
<organism evidence="9 10">
    <name type="scientific">Corynebacterium nasicanis</name>
    <dbReference type="NCBI Taxonomy" id="1448267"/>
    <lineage>
        <taxon>Bacteria</taxon>
        <taxon>Bacillati</taxon>
        <taxon>Actinomycetota</taxon>
        <taxon>Actinomycetes</taxon>
        <taxon>Mycobacteriales</taxon>
        <taxon>Corynebacteriaceae</taxon>
        <taxon>Corynebacterium</taxon>
    </lineage>
</organism>
<gene>
    <name evidence="9" type="ORF">ACFPUZ_08350</name>
</gene>
<feature type="domain" description="NADH:quinone oxidoreductase/Mrp antiporter transmembrane" evidence="7">
    <location>
        <begin position="127"/>
        <end position="257"/>
    </location>
</feature>
<sequence>MLLLLAALTIAALVAPVLIRTLGRPAFGILALVPALGFFWVLSLFLSGTFADGGALSFGREWMPAAHLNLEFRLDSLAGLFSLIILGVGSLVLFYCWGYFDSNPRRLAVFGSQMVAFAMAMFGLVTSDNFLLMYIFWEITSVLSFLLVGYYGERASSRRSAGQALMVTTLGGLAMLVGIILLGRQTGIWRLSEIPAFAEILHTPHITAAIVLILAGALTKSAIAPGHFWLPGAMPAPTPVSAYLHSAAMVKAGIYLVA</sequence>
<accession>A0ABW1QE01</accession>
<proteinExistence type="predicted"/>
<dbReference type="InterPro" id="IPR050616">
    <property type="entry name" value="CPA3_Na-H_Antiporter_A"/>
</dbReference>
<comment type="caution">
    <text evidence="9">The sequence shown here is derived from an EMBL/GenBank/DDBJ whole genome shotgun (WGS) entry which is preliminary data.</text>
</comment>
<evidence type="ECO:0000256" key="5">
    <source>
        <dbReference type="RuleBase" id="RU000320"/>
    </source>
</evidence>
<feature type="transmembrane region" description="Helical" evidence="6">
    <location>
        <begin position="164"/>
        <end position="183"/>
    </location>
</feature>
<evidence type="ECO:0000256" key="4">
    <source>
        <dbReference type="ARBA" id="ARBA00023136"/>
    </source>
</evidence>
<protein>
    <submittedName>
        <fullName evidence="9">Proton-conducting transporter membrane subunit</fullName>
    </submittedName>
</protein>
<keyword evidence="10" id="KW-1185">Reference proteome</keyword>
<evidence type="ECO:0000313" key="9">
    <source>
        <dbReference type="EMBL" id="MFC6146815.1"/>
    </source>
</evidence>
<dbReference type="InterPro" id="IPR001750">
    <property type="entry name" value="ND/Mrp_TM"/>
</dbReference>
<feature type="transmembrane region" description="Helical" evidence="6">
    <location>
        <begin position="29"/>
        <end position="56"/>
    </location>
</feature>
<dbReference type="EMBL" id="JBHSQE010000007">
    <property type="protein sequence ID" value="MFC6146815.1"/>
    <property type="molecule type" value="Genomic_DNA"/>
</dbReference>
<feature type="domain" description="NADH-Ubiquinone oxidoreductase (complex I) chain 5 N-terminal" evidence="8">
    <location>
        <begin position="62"/>
        <end position="105"/>
    </location>
</feature>
<evidence type="ECO:0000256" key="2">
    <source>
        <dbReference type="ARBA" id="ARBA00022692"/>
    </source>
</evidence>
<comment type="subcellular location">
    <subcellularLocation>
        <location evidence="1">Endomembrane system</location>
        <topology evidence="1">Multi-pass membrane protein</topology>
    </subcellularLocation>
    <subcellularLocation>
        <location evidence="5">Membrane</location>
        <topology evidence="5">Multi-pass membrane protein</topology>
    </subcellularLocation>
</comment>
<dbReference type="PRINTS" id="PR01434">
    <property type="entry name" value="NADHDHGNASE5"/>
</dbReference>
<keyword evidence="3 6" id="KW-1133">Transmembrane helix</keyword>